<dbReference type="PANTHER" id="PTHR10642:SF26">
    <property type="entry name" value="RIBONUCLEASE H1"/>
    <property type="match status" value="1"/>
</dbReference>
<dbReference type="AlphaFoldDB" id="A0AAW0GFU3"/>
<dbReference type="PIRSF" id="PIRSF036852">
    <property type="entry name" value="Ribonuclease_H1_euk"/>
    <property type="match status" value="1"/>
</dbReference>
<dbReference type="InterPro" id="IPR050092">
    <property type="entry name" value="RNase_H"/>
</dbReference>
<evidence type="ECO:0000256" key="5">
    <source>
        <dbReference type="ARBA" id="ARBA00022722"/>
    </source>
</evidence>
<keyword evidence="6" id="KW-0479">Metal-binding</keyword>
<dbReference type="Proteomes" id="UP001385951">
    <property type="component" value="Unassembled WGS sequence"/>
</dbReference>
<comment type="similarity">
    <text evidence="3">Belongs to the RNase H family.</text>
</comment>
<dbReference type="Pfam" id="PF01693">
    <property type="entry name" value="Cauli_VI"/>
    <property type="match status" value="1"/>
</dbReference>
<evidence type="ECO:0000313" key="12">
    <source>
        <dbReference type="EMBL" id="KAK7688812.1"/>
    </source>
</evidence>
<dbReference type="CDD" id="cd09280">
    <property type="entry name" value="RNase_HI_eukaryote_like"/>
    <property type="match status" value="1"/>
</dbReference>
<protein>
    <recommendedName>
        <fullName evidence="4">ribonuclease H</fullName>
        <ecNumber evidence="4">3.1.26.4</ecNumber>
    </recommendedName>
</protein>
<evidence type="ECO:0000256" key="8">
    <source>
        <dbReference type="ARBA" id="ARBA00022801"/>
    </source>
</evidence>
<keyword evidence="9" id="KW-0460">Magnesium</keyword>
<accession>A0AAW0GFU3</accession>
<evidence type="ECO:0000256" key="7">
    <source>
        <dbReference type="ARBA" id="ARBA00022759"/>
    </source>
</evidence>
<dbReference type="GO" id="GO:0004523">
    <property type="term" value="F:RNA-DNA hybrid ribonuclease activity"/>
    <property type="evidence" value="ECO:0007669"/>
    <property type="project" value="UniProtKB-EC"/>
</dbReference>
<evidence type="ECO:0000313" key="13">
    <source>
        <dbReference type="Proteomes" id="UP001385951"/>
    </source>
</evidence>
<dbReference type="Pfam" id="PF00075">
    <property type="entry name" value="RNase_H"/>
    <property type="match status" value="1"/>
</dbReference>
<feature type="compositionally biased region" description="Low complexity" evidence="10">
    <location>
        <begin position="70"/>
        <end position="83"/>
    </location>
</feature>
<proteinExistence type="inferred from homology"/>
<evidence type="ECO:0000256" key="6">
    <source>
        <dbReference type="ARBA" id="ARBA00022723"/>
    </source>
</evidence>
<dbReference type="Gene3D" id="3.30.420.10">
    <property type="entry name" value="Ribonuclease H-like superfamily/Ribonuclease H"/>
    <property type="match status" value="1"/>
</dbReference>
<dbReference type="GO" id="GO:0000287">
    <property type="term" value="F:magnesium ion binding"/>
    <property type="evidence" value="ECO:0007669"/>
    <property type="project" value="InterPro"/>
</dbReference>
<dbReference type="EC" id="3.1.26.4" evidence="4"/>
<feature type="compositionally biased region" description="Polar residues" evidence="10">
    <location>
        <begin position="58"/>
        <end position="69"/>
    </location>
</feature>
<dbReference type="FunFam" id="3.40.970.10:FF:000001">
    <property type="entry name" value="Ribonuclease H1"/>
    <property type="match status" value="1"/>
</dbReference>
<organism evidence="12 13">
    <name type="scientific">Cerrena zonata</name>
    <dbReference type="NCBI Taxonomy" id="2478898"/>
    <lineage>
        <taxon>Eukaryota</taxon>
        <taxon>Fungi</taxon>
        <taxon>Dikarya</taxon>
        <taxon>Basidiomycota</taxon>
        <taxon>Agaricomycotina</taxon>
        <taxon>Agaricomycetes</taxon>
        <taxon>Polyporales</taxon>
        <taxon>Cerrenaceae</taxon>
        <taxon>Cerrena</taxon>
    </lineage>
</organism>
<reference evidence="12 13" key="1">
    <citation type="submission" date="2022-09" db="EMBL/GenBank/DDBJ databases">
        <authorList>
            <person name="Palmer J.M."/>
        </authorList>
    </citation>
    <scope>NUCLEOTIDE SEQUENCE [LARGE SCALE GENOMIC DNA]</scope>
    <source>
        <strain evidence="12 13">DSM 7382</strain>
    </source>
</reference>
<sequence length="243" mass="27357">MVKSTPNAFYAVARGRNPGVYRTWDDCEEQVADVKGARYKKFSSEAEAVVYVEKYNGGNSKPSSSAHPQASTGTSGASSSKQQKPYREGWLTVYCDGASKNNGKPNAVAGVGVWWGKDDDRNIAERCPGAQTNNRAELIALIRALETTPFRQMPLLVRTDSKYTIKCFTEWIRSWRAQGWMNSKGQPVKNRDVISYADALLEKRKSVGQKVSRRYGFYRPIFLAELRSKGRTRLRAWTQRARG</sequence>
<feature type="domain" description="RNase H type-1" evidence="11">
    <location>
        <begin position="87"/>
        <end position="243"/>
    </location>
</feature>
<name>A0AAW0GFU3_9APHY</name>
<keyword evidence="13" id="KW-1185">Reference proteome</keyword>
<dbReference type="PROSITE" id="PS50879">
    <property type="entry name" value="RNASE_H_1"/>
    <property type="match status" value="1"/>
</dbReference>
<keyword evidence="5" id="KW-0540">Nuclease</keyword>
<gene>
    <name evidence="12" type="ORF">QCA50_008352</name>
</gene>
<dbReference type="PANTHER" id="PTHR10642">
    <property type="entry name" value="RIBONUCLEASE H1"/>
    <property type="match status" value="1"/>
</dbReference>
<dbReference type="InterPro" id="IPR012337">
    <property type="entry name" value="RNaseH-like_sf"/>
</dbReference>
<dbReference type="GO" id="GO:0043137">
    <property type="term" value="P:DNA replication, removal of RNA primer"/>
    <property type="evidence" value="ECO:0007669"/>
    <property type="project" value="TreeGrafter"/>
</dbReference>
<evidence type="ECO:0000256" key="1">
    <source>
        <dbReference type="ARBA" id="ARBA00000077"/>
    </source>
</evidence>
<dbReference type="EMBL" id="JASBNA010000010">
    <property type="protein sequence ID" value="KAK7688812.1"/>
    <property type="molecule type" value="Genomic_DNA"/>
</dbReference>
<dbReference type="InterPro" id="IPR037056">
    <property type="entry name" value="RNase_H1_N_sf"/>
</dbReference>
<dbReference type="GO" id="GO:0003676">
    <property type="term" value="F:nucleic acid binding"/>
    <property type="evidence" value="ECO:0007669"/>
    <property type="project" value="InterPro"/>
</dbReference>
<evidence type="ECO:0000256" key="3">
    <source>
        <dbReference type="ARBA" id="ARBA00005300"/>
    </source>
</evidence>
<dbReference type="InterPro" id="IPR009027">
    <property type="entry name" value="Ribosomal_bL9/RNase_H1_N"/>
</dbReference>
<comment type="catalytic activity">
    <reaction evidence="1">
        <text>Endonucleolytic cleavage to 5'-phosphomonoester.</text>
        <dbReference type="EC" id="3.1.26.4"/>
    </reaction>
</comment>
<comment type="caution">
    <text evidence="12">The sequence shown here is derived from an EMBL/GenBank/DDBJ whole genome shotgun (WGS) entry which is preliminary data.</text>
</comment>
<feature type="region of interest" description="Disordered" evidence="10">
    <location>
        <begin position="58"/>
        <end position="84"/>
    </location>
</feature>
<keyword evidence="8" id="KW-0378">Hydrolase</keyword>
<dbReference type="SUPFAM" id="SSF55658">
    <property type="entry name" value="L9 N-domain-like"/>
    <property type="match status" value="1"/>
</dbReference>
<dbReference type="InterPro" id="IPR017067">
    <property type="entry name" value="RNase_H1_euk"/>
</dbReference>
<evidence type="ECO:0000256" key="9">
    <source>
        <dbReference type="ARBA" id="ARBA00022842"/>
    </source>
</evidence>
<dbReference type="InterPro" id="IPR002156">
    <property type="entry name" value="RNaseH_domain"/>
</dbReference>
<comment type="cofactor">
    <cofactor evidence="2">
        <name>Mg(2+)</name>
        <dbReference type="ChEBI" id="CHEBI:18420"/>
    </cofactor>
</comment>
<keyword evidence="7" id="KW-0255">Endonuclease</keyword>
<dbReference type="SUPFAM" id="SSF53098">
    <property type="entry name" value="Ribonuclease H-like"/>
    <property type="match status" value="1"/>
</dbReference>
<evidence type="ECO:0000256" key="2">
    <source>
        <dbReference type="ARBA" id="ARBA00001946"/>
    </source>
</evidence>
<evidence type="ECO:0000256" key="10">
    <source>
        <dbReference type="SAM" id="MobiDB-lite"/>
    </source>
</evidence>
<dbReference type="InterPro" id="IPR011320">
    <property type="entry name" value="RNase_H1_N"/>
</dbReference>
<dbReference type="Gene3D" id="3.40.970.10">
    <property type="entry name" value="Ribonuclease H1, N-terminal domain"/>
    <property type="match status" value="1"/>
</dbReference>
<evidence type="ECO:0000256" key="4">
    <source>
        <dbReference type="ARBA" id="ARBA00012180"/>
    </source>
</evidence>
<dbReference type="InterPro" id="IPR036397">
    <property type="entry name" value="RNaseH_sf"/>
</dbReference>
<evidence type="ECO:0000259" key="11">
    <source>
        <dbReference type="PROSITE" id="PS50879"/>
    </source>
</evidence>